<comment type="caution">
    <text evidence="3">The sequence shown here is derived from an EMBL/GenBank/DDBJ whole genome shotgun (WGS) entry which is preliminary data.</text>
</comment>
<feature type="chain" id="PRO_5043833413" description="NodB homology domain-containing protein" evidence="1">
    <location>
        <begin position="23"/>
        <end position="403"/>
    </location>
</feature>
<dbReference type="PANTHER" id="PTHR45985">
    <property type="match status" value="1"/>
</dbReference>
<dbReference type="PANTHER" id="PTHR45985:SF8">
    <property type="entry name" value="CHITIN DEACETYLASE-LIKE 9, ISOFORM A"/>
    <property type="match status" value="1"/>
</dbReference>
<dbReference type="GO" id="GO:0016810">
    <property type="term" value="F:hydrolase activity, acting on carbon-nitrogen (but not peptide) bonds"/>
    <property type="evidence" value="ECO:0007669"/>
    <property type="project" value="InterPro"/>
</dbReference>
<dbReference type="GO" id="GO:0005975">
    <property type="term" value="P:carbohydrate metabolic process"/>
    <property type="evidence" value="ECO:0007669"/>
    <property type="project" value="InterPro"/>
</dbReference>
<proteinExistence type="predicted"/>
<sequence>MKCCWCLVVVLLAVSLGAKVEADTCQQEVNCFLPNCVCASTNNPRNIPVDQLPQFVVLTFDDAVNYINYDFYLSFKDFVNPNNCRMSMTFFVTHLYCSYDMVNELHRLGHEIALHSVTHKNDQEGYWRVANQSVWQQEMDDMRTILETFALIPRDDIKGIRAPFLEVGGDDMYGAVHDLSLQYDCSWPSMLYTSWYGSPPLGALWPYTLDYPSFQECFVGRCPTNLYPGTWVMPMLDLMDDIGQPCAMLDGCQSVTDELLTDANAVEQFFINNFNSNYYSNKAPMGIYMHQTWFNEGSDARTVGLTRFLEWLSEKDDVYVVALDRVLAWMKNPVPLSQLTSLPEFGCSDTPTNCPNPTTFKFGPESNLPVNTDALYMASCISEQPPYFPWLYNPLGDKYVPIP</sequence>
<evidence type="ECO:0000256" key="1">
    <source>
        <dbReference type="SAM" id="SignalP"/>
    </source>
</evidence>
<reference evidence="3 4" key="1">
    <citation type="journal article" date="2024" name="BMC Genomics">
        <title>Genome assembly of redclaw crayfish (Cherax quadricarinatus) provides insights into its immune adaptation and hypoxia tolerance.</title>
        <authorList>
            <person name="Liu Z."/>
            <person name="Zheng J."/>
            <person name="Li H."/>
            <person name="Fang K."/>
            <person name="Wang S."/>
            <person name="He J."/>
            <person name="Zhou D."/>
            <person name="Weng S."/>
            <person name="Chi M."/>
            <person name="Gu Z."/>
            <person name="He J."/>
            <person name="Li F."/>
            <person name="Wang M."/>
        </authorList>
    </citation>
    <scope>NUCLEOTIDE SEQUENCE [LARGE SCALE GENOMIC DNA]</scope>
    <source>
        <strain evidence="3">ZL_2023a</strain>
    </source>
</reference>
<dbReference type="InterPro" id="IPR002509">
    <property type="entry name" value="NODB_dom"/>
</dbReference>
<dbReference type="InterPro" id="IPR052740">
    <property type="entry name" value="CE4"/>
</dbReference>
<organism evidence="3 4">
    <name type="scientific">Cherax quadricarinatus</name>
    <name type="common">Australian red claw crayfish</name>
    <dbReference type="NCBI Taxonomy" id="27406"/>
    <lineage>
        <taxon>Eukaryota</taxon>
        <taxon>Metazoa</taxon>
        <taxon>Ecdysozoa</taxon>
        <taxon>Arthropoda</taxon>
        <taxon>Crustacea</taxon>
        <taxon>Multicrustacea</taxon>
        <taxon>Malacostraca</taxon>
        <taxon>Eumalacostraca</taxon>
        <taxon>Eucarida</taxon>
        <taxon>Decapoda</taxon>
        <taxon>Pleocyemata</taxon>
        <taxon>Astacidea</taxon>
        <taxon>Parastacoidea</taxon>
        <taxon>Parastacidae</taxon>
        <taxon>Cherax</taxon>
    </lineage>
</organism>
<dbReference type="InterPro" id="IPR011330">
    <property type="entry name" value="Glyco_hydro/deAcase_b/a-brl"/>
</dbReference>
<evidence type="ECO:0000313" key="4">
    <source>
        <dbReference type="Proteomes" id="UP001445076"/>
    </source>
</evidence>
<dbReference type="Proteomes" id="UP001445076">
    <property type="component" value="Unassembled WGS sequence"/>
</dbReference>
<dbReference type="Pfam" id="PF01522">
    <property type="entry name" value="Polysacc_deac_1"/>
    <property type="match status" value="1"/>
</dbReference>
<dbReference type="EMBL" id="JARKIK010000018">
    <property type="protein sequence ID" value="KAK8746154.1"/>
    <property type="molecule type" value="Genomic_DNA"/>
</dbReference>
<feature type="signal peptide" evidence="1">
    <location>
        <begin position="1"/>
        <end position="22"/>
    </location>
</feature>
<name>A0AAW0Y068_CHEQU</name>
<gene>
    <name evidence="3" type="ORF">OTU49_017267</name>
</gene>
<feature type="domain" description="NodB homology" evidence="2">
    <location>
        <begin position="53"/>
        <end position="165"/>
    </location>
</feature>
<protein>
    <recommendedName>
        <fullName evidence="2">NodB homology domain-containing protein</fullName>
    </recommendedName>
</protein>
<evidence type="ECO:0000259" key="2">
    <source>
        <dbReference type="Pfam" id="PF01522"/>
    </source>
</evidence>
<dbReference type="AlphaFoldDB" id="A0AAW0Y068"/>
<evidence type="ECO:0000313" key="3">
    <source>
        <dbReference type="EMBL" id="KAK8746154.1"/>
    </source>
</evidence>
<keyword evidence="1" id="KW-0732">Signal</keyword>
<dbReference type="SUPFAM" id="SSF88713">
    <property type="entry name" value="Glycoside hydrolase/deacetylase"/>
    <property type="match status" value="1"/>
</dbReference>
<dbReference type="Gene3D" id="3.20.20.370">
    <property type="entry name" value="Glycoside hydrolase/deacetylase"/>
    <property type="match status" value="1"/>
</dbReference>
<accession>A0AAW0Y068</accession>
<keyword evidence="4" id="KW-1185">Reference proteome</keyword>